<dbReference type="RefSeq" id="WP_044666102.1">
    <property type="nucleotide sequence ID" value="NZ_CDRZ01000282.1"/>
</dbReference>
<keyword evidence="2" id="KW-1185">Reference proteome</keyword>
<accession>A0A0B7MI85</accession>
<dbReference type="Proteomes" id="UP000046155">
    <property type="component" value="Unassembled WGS sequence"/>
</dbReference>
<reference evidence="2" key="1">
    <citation type="submission" date="2015-01" db="EMBL/GenBank/DDBJ databases">
        <authorList>
            <person name="Manzoor Shahid"/>
            <person name="Zubair Saima"/>
        </authorList>
    </citation>
    <scope>NUCLEOTIDE SEQUENCE [LARGE SCALE GENOMIC DNA]</scope>
    <source>
        <strain evidence="2">Sp3</strain>
    </source>
</reference>
<protein>
    <submittedName>
        <fullName evidence="1">Uncharacterized protein</fullName>
    </submittedName>
</protein>
<name>A0A0B7MI85_9FIRM</name>
<evidence type="ECO:0000313" key="2">
    <source>
        <dbReference type="Proteomes" id="UP000046155"/>
    </source>
</evidence>
<proteinExistence type="predicted"/>
<dbReference type="EMBL" id="CDRZ01000282">
    <property type="protein sequence ID" value="CEO90334.1"/>
    <property type="molecule type" value="Genomic_DNA"/>
</dbReference>
<dbReference type="AlphaFoldDB" id="A0A0B7MI85"/>
<organism evidence="1 2">
    <name type="scientific">Syntrophaceticus schinkii</name>
    <dbReference type="NCBI Taxonomy" id="499207"/>
    <lineage>
        <taxon>Bacteria</taxon>
        <taxon>Bacillati</taxon>
        <taxon>Bacillota</taxon>
        <taxon>Clostridia</taxon>
        <taxon>Thermoanaerobacterales</taxon>
        <taxon>Thermoanaerobacterales Family III. Incertae Sedis</taxon>
        <taxon>Syntrophaceticus</taxon>
    </lineage>
</organism>
<gene>
    <name evidence="1" type="ORF">SSCH_810006</name>
</gene>
<sequence length="351" mass="39902">MITPEQLEEFLYLPEPRRRLNEIVSDLCDGISIICTLPVPIKQDVFYLVIAEECRKIGVECKIFAYDASELLPENYIAQCCGVRLSPGEQVSIEQIFEEGGIADVTIITLSELSSDMVRHWTRMLRQWSAYARTYQARTKQCPRALMVVINQAELSRSVKDDVYLKRYYFWGWISTVELLLVARSIAWELGLTLEESLWVESVFVELAGTDPELLFWLLDRCRVTDISSARDLITRDITGDVITRDQMNEQLLAFCEEKGWAEEQVSAGLDTGGNNNEFAQNRPLDTPFQILTLCGVQGWLTGMIMMVCSSIPPPLPCRGIPQPLNTEFGEDKPGFSFHSSIESDRRYATT</sequence>
<evidence type="ECO:0000313" key="1">
    <source>
        <dbReference type="EMBL" id="CEO90334.1"/>
    </source>
</evidence>